<dbReference type="Proteomes" id="UP000322524">
    <property type="component" value="Unassembled WGS sequence"/>
</dbReference>
<evidence type="ECO:0000259" key="1">
    <source>
        <dbReference type="SMART" id="SM01321"/>
    </source>
</evidence>
<name>A0A5D4T5C4_9BACI</name>
<dbReference type="GO" id="GO:0004803">
    <property type="term" value="F:transposase activity"/>
    <property type="evidence" value="ECO:0007669"/>
    <property type="project" value="InterPro"/>
</dbReference>
<dbReference type="InterPro" id="IPR002686">
    <property type="entry name" value="Transposase_17"/>
</dbReference>
<proteinExistence type="predicted"/>
<dbReference type="Gene3D" id="3.30.70.1290">
    <property type="entry name" value="Transposase IS200-like"/>
    <property type="match status" value="1"/>
</dbReference>
<reference evidence="2 3" key="1">
    <citation type="submission" date="2019-08" db="EMBL/GenBank/DDBJ databases">
        <title>Bacillus genomes from the desert of Cuatro Cienegas, Coahuila.</title>
        <authorList>
            <person name="Olmedo-Alvarez G."/>
        </authorList>
    </citation>
    <scope>NUCLEOTIDE SEQUENCE [LARGE SCALE GENOMIC DNA]</scope>
    <source>
        <strain evidence="2 3">CH28_1T</strain>
    </source>
</reference>
<dbReference type="Pfam" id="PF01797">
    <property type="entry name" value="Y1_Tnp"/>
    <property type="match status" value="1"/>
</dbReference>
<feature type="domain" description="Transposase IS200-like" evidence="1">
    <location>
        <begin position="9"/>
        <end position="123"/>
    </location>
</feature>
<dbReference type="PANTHER" id="PTHR34322">
    <property type="entry name" value="TRANSPOSASE, Y1_TNP DOMAIN-CONTAINING"/>
    <property type="match status" value="1"/>
</dbReference>
<protein>
    <submittedName>
        <fullName evidence="2">Transposase</fullName>
    </submittedName>
</protein>
<dbReference type="GO" id="GO:0006313">
    <property type="term" value="P:DNA transposition"/>
    <property type="evidence" value="ECO:0007669"/>
    <property type="project" value="InterPro"/>
</dbReference>
<evidence type="ECO:0000313" key="3">
    <source>
        <dbReference type="Proteomes" id="UP000322524"/>
    </source>
</evidence>
<dbReference type="SMART" id="SM01321">
    <property type="entry name" value="Y1_Tnp"/>
    <property type="match status" value="1"/>
</dbReference>
<accession>A0A5D4T5C4</accession>
<comment type="caution">
    <text evidence="2">The sequence shown here is derived from an EMBL/GenBank/DDBJ whole genome shotgun (WGS) entry which is preliminary data.</text>
</comment>
<evidence type="ECO:0000313" key="2">
    <source>
        <dbReference type="EMBL" id="TYS69672.1"/>
    </source>
</evidence>
<sequence length="198" mass="23866">MPRNRRIWFPGAMYHVTTRGNRRSIIFFDPQDYHTYKRILLEIKYKYPFKLHAYCLMTNHTHLLIETETTNISLIMQKINTKYAQYINRKYRLTGHLLEGRFKSSLIDDIDYQIDVSKYIHLNPVAAQMVHNPEDYPFSSYKQYLYNNQHDPLVTTKDILKYFSITNHQESYPHYVNTPNTRIHFTPNNKAKFLILKK</sequence>
<dbReference type="SUPFAM" id="SSF143422">
    <property type="entry name" value="Transposase IS200-like"/>
    <property type="match status" value="1"/>
</dbReference>
<dbReference type="OrthoDB" id="9788881at2"/>
<gene>
    <name evidence="2" type="ORF">FZC76_05400</name>
</gene>
<dbReference type="PANTHER" id="PTHR34322:SF2">
    <property type="entry name" value="TRANSPOSASE IS200-LIKE DOMAIN-CONTAINING PROTEIN"/>
    <property type="match status" value="1"/>
</dbReference>
<organism evidence="2 3">
    <name type="scientific">Sutcliffiella horikoshii</name>
    <dbReference type="NCBI Taxonomy" id="79883"/>
    <lineage>
        <taxon>Bacteria</taxon>
        <taxon>Bacillati</taxon>
        <taxon>Bacillota</taxon>
        <taxon>Bacilli</taxon>
        <taxon>Bacillales</taxon>
        <taxon>Bacillaceae</taxon>
        <taxon>Sutcliffiella</taxon>
    </lineage>
</organism>
<dbReference type="EMBL" id="VTEV01000002">
    <property type="protein sequence ID" value="TYS69672.1"/>
    <property type="molecule type" value="Genomic_DNA"/>
</dbReference>
<dbReference type="AlphaFoldDB" id="A0A5D4T5C4"/>
<dbReference type="InterPro" id="IPR036515">
    <property type="entry name" value="Transposase_17_sf"/>
</dbReference>
<dbReference type="RefSeq" id="WP_148987235.1">
    <property type="nucleotide sequence ID" value="NZ_VTEV01000002.1"/>
</dbReference>
<dbReference type="GO" id="GO:0003677">
    <property type="term" value="F:DNA binding"/>
    <property type="evidence" value="ECO:0007669"/>
    <property type="project" value="InterPro"/>
</dbReference>